<dbReference type="GO" id="GO:0044027">
    <property type="term" value="P:negative regulation of gene expression via chromosomal CpG island methylation"/>
    <property type="evidence" value="ECO:0007669"/>
    <property type="project" value="TreeGrafter"/>
</dbReference>
<dbReference type="PROSITE" id="PS51679">
    <property type="entry name" value="SAM_MT_C5"/>
    <property type="match status" value="1"/>
</dbReference>
<dbReference type="CDD" id="cd00315">
    <property type="entry name" value="Cyt_C5_DNA_methylase"/>
    <property type="match status" value="1"/>
</dbReference>
<dbReference type="Gene3D" id="3.90.120.10">
    <property type="entry name" value="DNA Methylase, subunit A, domain 2"/>
    <property type="match status" value="1"/>
</dbReference>
<dbReference type="GO" id="GO:0032259">
    <property type="term" value="P:methylation"/>
    <property type="evidence" value="ECO:0007669"/>
    <property type="project" value="UniProtKB-KW"/>
</dbReference>
<keyword evidence="3 5" id="KW-0949">S-adenosyl-L-methionine</keyword>
<dbReference type="InterPro" id="IPR018117">
    <property type="entry name" value="C5_DNA_meth_AS"/>
</dbReference>
<dbReference type="EMBL" id="NPIA01000004">
    <property type="protein sequence ID" value="OZM56952.1"/>
    <property type="molecule type" value="Genomic_DNA"/>
</dbReference>
<dbReference type="PANTHER" id="PTHR10629:SF52">
    <property type="entry name" value="DNA (CYTOSINE-5)-METHYLTRANSFERASE 1"/>
    <property type="match status" value="1"/>
</dbReference>
<reference evidence="9" key="1">
    <citation type="submission" date="2017-08" db="EMBL/GenBank/DDBJ databases">
        <authorList>
            <person name="Huang Z."/>
        </authorList>
    </citation>
    <scope>NUCLEOTIDE SEQUENCE [LARGE SCALE GENOMIC DNA]</scope>
    <source>
        <strain evidence="9">SA5d-4</strain>
    </source>
</reference>
<dbReference type="InterPro" id="IPR050390">
    <property type="entry name" value="C5-Methyltransferase"/>
</dbReference>
<evidence type="ECO:0000256" key="3">
    <source>
        <dbReference type="ARBA" id="ARBA00022691"/>
    </source>
</evidence>
<evidence type="ECO:0000313" key="9">
    <source>
        <dbReference type="Proteomes" id="UP000217083"/>
    </source>
</evidence>
<evidence type="ECO:0000256" key="2">
    <source>
        <dbReference type="ARBA" id="ARBA00022679"/>
    </source>
</evidence>
<keyword evidence="1 5" id="KW-0489">Methyltransferase</keyword>
<evidence type="ECO:0000256" key="1">
    <source>
        <dbReference type="ARBA" id="ARBA00022603"/>
    </source>
</evidence>
<gene>
    <name evidence="8" type="ORF">CIB95_09280</name>
</gene>
<dbReference type="GO" id="GO:0003886">
    <property type="term" value="F:DNA (cytosine-5-)-methyltransferase activity"/>
    <property type="evidence" value="ECO:0007669"/>
    <property type="project" value="UniProtKB-EC"/>
</dbReference>
<dbReference type="PROSITE" id="PS00095">
    <property type="entry name" value="C5_MTASE_2"/>
    <property type="match status" value="1"/>
</dbReference>
<dbReference type="RefSeq" id="WP_094924471.1">
    <property type="nucleotide sequence ID" value="NZ_NPIA01000004.1"/>
</dbReference>
<keyword evidence="4" id="KW-0680">Restriction system</keyword>
<dbReference type="InterPro" id="IPR029063">
    <property type="entry name" value="SAM-dependent_MTases_sf"/>
</dbReference>
<dbReference type="Pfam" id="PF00145">
    <property type="entry name" value="DNA_methylase"/>
    <property type="match status" value="1"/>
</dbReference>
<comment type="caution">
    <text evidence="8">The sequence shown here is derived from an EMBL/GenBank/DDBJ whole genome shotgun (WGS) entry which is preliminary data.</text>
</comment>
<evidence type="ECO:0000256" key="4">
    <source>
        <dbReference type="ARBA" id="ARBA00022747"/>
    </source>
</evidence>
<dbReference type="InterPro" id="IPR001525">
    <property type="entry name" value="C5_MeTfrase"/>
</dbReference>
<organism evidence="8 9">
    <name type="scientific">Lottiidibacillus patelloidae</name>
    <dbReference type="NCBI Taxonomy" id="2670334"/>
    <lineage>
        <taxon>Bacteria</taxon>
        <taxon>Bacillati</taxon>
        <taxon>Bacillota</taxon>
        <taxon>Bacilli</taxon>
        <taxon>Bacillales</taxon>
        <taxon>Bacillaceae</taxon>
        <taxon>Lottiidibacillus</taxon>
    </lineage>
</organism>
<dbReference type="NCBIfam" id="TIGR00675">
    <property type="entry name" value="dcm"/>
    <property type="match status" value="1"/>
</dbReference>
<keyword evidence="9" id="KW-1185">Reference proteome</keyword>
<evidence type="ECO:0000313" key="8">
    <source>
        <dbReference type="EMBL" id="OZM56952.1"/>
    </source>
</evidence>
<reference evidence="8 9" key="2">
    <citation type="submission" date="2017-09" db="EMBL/GenBank/DDBJ databases">
        <title>Bacillus patelloidae sp. nov., isolated from the intestinal tract of a marine limpet.</title>
        <authorList>
            <person name="Liu R."/>
            <person name="Dong C."/>
            <person name="Shao Z."/>
        </authorList>
    </citation>
    <scope>NUCLEOTIDE SEQUENCE [LARGE SCALE GENOMIC DNA]</scope>
    <source>
        <strain evidence="8 9">SA5d-4</strain>
    </source>
</reference>
<dbReference type="InterPro" id="IPR031303">
    <property type="entry name" value="C5_meth_CS"/>
</dbReference>
<name>A0A263BTR9_9BACI</name>
<dbReference type="PROSITE" id="PS00094">
    <property type="entry name" value="C5_MTASE_1"/>
    <property type="match status" value="1"/>
</dbReference>
<dbReference type="AlphaFoldDB" id="A0A263BTR9"/>
<dbReference type="GO" id="GO:0009307">
    <property type="term" value="P:DNA restriction-modification system"/>
    <property type="evidence" value="ECO:0007669"/>
    <property type="project" value="UniProtKB-KW"/>
</dbReference>
<evidence type="ECO:0000256" key="6">
    <source>
        <dbReference type="RuleBase" id="RU000416"/>
    </source>
</evidence>
<comment type="catalytic activity">
    <reaction evidence="7">
        <text>a 2'-deoxycytidine in DNA + S-adenosyl-L-methionine = a 5-methyl-2'-deoxycytidine in DNA + S-adenosyl-L-homocysteine + H(+)</text>
        <dbReference type="Rhea" id="RHEA:13681"/>
        <dbReference type="Rhea" id="RHEA-COMP:11369"/>
        <dbReference type="Rhea" id="RHEA-COMP:11370"/>
        <dbReference type="ChEBI" id="CHEBI:15378"/>
        <dbReference type="ChEBI" id="CHEBI:57856"/>
        <dbReference type="ChEBI" id="CHEBI:59789"/>
        <dbReference type="ChEBI" id="CHEBI:85452"/>
        <dbReference type="ChEBI" id="CHEBI:85454"/>
        <dbReference type="EC" id="2.1.1.37"/>
    </reaction>
</comment>
<keyword evidence="2 5" id="KW-0808">Transferase</keyword>
<dbReference type="Gene3D" id="3.40.50.150">
    <property type="entry name" value="Vaccinia Virus protein VP39"/>
    <property type="match status" value="1"/>
</dbReference>
<dbReference type="EC" id="2.1.1.37" evidence="7"/>
<dbReference type="GO" id="GO:0003677">
    <property type="term" value="F:DNA binding"/>
    <property type="evidence" value="ECO:0007669"/>
    <property type="project" value="TreeGrafter"/>
</dbReference>
<dbReference type="PRINTS" id="PR00105">
    <property type="entry name" value="C5METTRFRASE"/>
</dbReference>
<sequence>MRVISLFSGAGGMDLGFLLAGHEIVWANDFDSAAVETYKYNLEDQNNNKTHITCGDISTLLPNDYAELNKMIPDGDIVIGGFPCQGFSIANVDRNMEDERNYLYLELLRVIEAKNAPFFLLENVKGLENIEKGKVLEMILTDLELTGTKLGGPGYTVYYNVLNSLDYGVPQSRERVIIYGVRNDLVESAKLSLLDNTLHNAPYRKKLLVRPTHSSEGELINDISPHNKIDILYNSWKNDIPIDKDNIILPSYDKPIKHTTLRDAISDLPTDYIHKEDDGIDGLYNHYGTKCKVSLNNRVGNRPTFWEKHSPTIMGRGSGTGGPLIIPHPNAHRRMSIREVARIQTFPDSFIFIGSNSACYRQIGNAVPVLMAYQIARQLFPLRIDIDSNQMIEQEYVEV</sequence>
<accession>A0A263BTR9</accession>
<evidence type="ECO:0000256" key="7">
    <source>
        <dbReference type="RuleBase" id="RU000417"/>
    </source>
</evidence>
<proteinExistence type="inferred from homology"/>
<evidence type="ECO:0000256" key="5">
    <source>
        <dbReference type="PROSITE-ProRule" id="PRU01016"/>
    </source>
</evidence>
<dbReference type="SUPFAM" id="SSF53335">
    <property type="entry name" value="S-adenosyl-L-methionine-dependent methyltransferases"/>
    <property type="match status" value="1"/>
</dbReference>
<dbReference type="PANTHER" id="PTHR10629">
    <property type="entry name" value="CYTOSINE-SPECIFIC METHYLTRANSFERASE"/>
    <property type="match status" value="1"/>
</dbReference>
<dbReference type="Proteomes" id="UP000217083">
    <property type="component" value="Unassembled WGS sequence"/>
</dbReference>
<feature type="active site" evidence="5">
    <location>
        <position position="84"/>
    </location>
</feature>
<protein>
    <recommendedName>
        <fullName evidence="7">Cytosine-specific methyltransferase</fullName>
        <ecNumber evidence="7">2.1.1.37</ecNumber>
    </recommendedName>
</protein>
<comment type="similarity">
    <text evidence="5 6">Belongs to the class I-like SAM-binding methyltransferase superfamily. C5-methyltransferase family.</text>
</comment>